<dbReference type="STRING" id="370764.SAMN04489810_1055"/>
<feature type="transmembrane region" description="Helical" evidence="1">
    <location>
        <begin position="53"/>
        <end position="74"/>
    </location>
</feature>
<evidence type="ECO:0000313" key="2">
    <source>
        <dbReference type="EMBL" id="SDG70659.1"/>
    </source>
</evidence>
<dbReference type="OrthoDB" id="5181921at2"/>
<keyword evidence="1" id="KW-0812">Transmembrane</keyword>
<evidence type="ECO:0008006" key="4">
    <source>
        <dbReference type="Google" id="ProtNLM"/>
    </source>
</evidence>
<proteinExistence type="predicted"/>
<keyword evidence="1" id="KW-1133">Transmembrane helix</keyword>
<organism evidence="2 3">
    <name type="scientific">Microbacterium pygmaeum</name>
    <dbReference type="NCBI Taxonomy" id="370764"/>
    <lineage>
        <taxon>Bacteria</taxon>
        <taxon>Bacillati</taxon>
        <taxon>Actinomycetota</taxon>
        <taxon>Actinomycetes</taxon>
        <taxon>Micrococcales</taxon>
        <taxon>Microbacteriaceae</taxon>
        <taxon>Microbacterium</taxon>
    </lineage>
</organism>
<sequence length="180" mass="18695">MSKRNTLVRSLHDLGLATWFGGSLMGAVGLNGATAQADSPQERLTLSSIGWARWAPVQIAAIALHGVGGIGLILGNKERIAADPGTRINTIVKFALTAVAGGATLYSAFLGAKIAKNADQPTEGVTEPAPGTSSELASAQKQQRIVQWVLPAVTGVLIVLGAQHGEQQRPLAGLLQRFGR</sequence>
<feature type="transmembrane region" description="Helical" evidence="1">
    <location>
        <begin position="145"/>
        <end position="162"/>
    </location>
</feature>
<feature type="transmembrane region" description="Helical" evidence="1">
    <location>
        <begin position="94"/>
        <end position="115"/>
    </location>
</feature>
<gene>
    <name evidence="2" type="ORF">SAMN04489810_1055</name>
</gene>
<evidence type="ECO:0000313" key="3">
    <source>
        <dbReference type="Proteomes" id="UP000199009"/>
    </source>
</evidence>
<reference evidence="2 3" key="1">
    <citation type="submission" date="2016-10" db="EMBL/GenBank/DDBJ databases">
        <authorList>
            <person name="de Groot N.N."/>
        </authorList>
    </citation>
    <scope>NUCLEOTIDE SEQUENCE [LARGE SCALE GENOMIC DNA]</scope>
    <source>
        <strain evidence="2 3">DSM 23142</strain>
    </source>
</reference>
<name>A0A1G7WFX5_9MICO</name>
<accession>A0A1G7WFX5</accession>
<dbReference type="EMBL" id="LT629692">
    <property type="protein sequence ID" value="SDG70659.1"/>
    <property type="molecule type" value="Genomic_DNA"/>
</dbReference>
<keyword evidence="1" id="KW-0472">Membrane</keyword>
<protein>
    <recommendedName>
        <fullName evidence="4">Integral membrane protein</fullName>
    </recommendedName>
</protein>
<dbReference type="AlphaFoldDB" id="A0A1G7WFX5"/>
<keyword evidence="3" id="KW-1185">Reference proteome</keyword>
<evidence type="ECO:0000256" key="1">
    <source>
        <dbReference type="SAM" id="Phobius"/>
    </source>
</evidence>
<dbReference type="Proteomes" id="UP000199009">
    <property type="component" value="Chromosome I"/>
</dbReference>
<dbReference type="RefSeq" id="WP_091487311.1">
    <property type="nucleotide sequence ID" value="NZ_LT629692.1"/>
</dbReference>